<dbReference type="PANTHER" id="PTHR43774:SF1">
    <property type="entry name" value="PEPTIDE METHIONINE SULFOXIDE REDUCTASE MSRA 2"/>
    <property type="match status" value="1"/>
</dbReference>
<evidence type="ECO:0000256" key="9">
    <source>
        <dbReference type="SAM" id="SignalP"/>
    </source>
</evidence>
<feature type="compositionally biased region" description="Polar residues" evidence="8">
    <location>
        <begin position="211"/>
        <end position="228"/>
    </location>
</feature>
<evidence type="ECO:0000256" key="1">
    <source>
        <dbReference type="ARBA" id="ARBA00023002"/>
    </source>
</evidence>
<evidence type="ECO:0000313" key="12">
    <source>
        <dbReference type="Proteomes" id="UP000295531"/>
    </source>
</evidence>
<evidence type="ECO:0000259" key="10">
    <source>
        <dbReference type="PROSITE" id="PS51790"/>
    </source>
</evidence>
<comment type="catalytic activity">
    <reaction evidence="6 7">
        <text>[thioredoxin]-disulfide + L-methionine + H2O = L-methionine (S)-S-oxide + [thioredoxin]-dithiol</text>
        <dbReference type="Rhea" id="RHEA:19993"/>
        <dbReference type="Rhea" id="RHEA-COMP:10698"/>
        <dbReference type="Rhea" id="RHEA-COMP:10700"/>
        <dbReference type="ChEBI" id="CHEBI:15377"/>
        <dbReference type="ChEBI" id="CHEBI:29950"/>
        <dbReference type="ChEBI" id="CHEBI:50058"/>
        <dbReference type="ChEBI" id="CHEBI:57844"/>
        <dbReference type="ChEBI" id="CHEBI:58772"/>
        <dbReference type="EC" id="1.8.4.11"/>
    </reaction>
</comment>
<comment type="caution">
    <text evidence="11">The sequence shown here is derived from an EMBL/GenBank/DDBJ whole genome shotgun (WGS) entry which is preliminary data.</text>
</comment>
<dbReference type="Gene3D" id="3.30.1060.10">
    <property type="entry name" value="Peptide methionine sulphoxide reductase MsrA"/>
    <property type="match status" value="1"/>
</dbReference>
<evidence type="ECO:0000256" key="8">
    <source>
        <dbReference type="SAM" id="MobiDB-lite"/>
    </source>
</evidence>
<dbReference type="PROSITE" id="PS51790">
    <property type="entry name" value="MSRB"/>
    <property type="match status" value="1"/>
</dbReference>
<dbReference type="NCBIfam" id="TIGR00401">
    <property type="entry name" value="msrA"/>
    <property type="match status" value="1"/>
</dbReference>
<keyword evidence="9" id="KW-0732">Signal</keyword>
<dbReference type="RefSeq" id="WP_133539309.1">
    <property type="nucleotide sequence ID" value="NZ_SNXI01000005.1"/>
</dbReference>
<dbReference type="EMBL" id="SNXI01000005">
    <property type="protein sequence ID" value="TDP38264.1"/>
    <property type="molecule type" value="Genomic_DNA"/>
</dbReference>
<dbReference type="HAMAP" id="MF_01401">
    <property type="entry name" value="MsrA"/>
    <property type="match status" value="1"/>
</dbReference>
<accession>A0A4R6PIQ7</accession>
<evidence type="ECO:0000256" key="2">
    <source>
        <dbReference type="ARBA" id="ARBA00023268"/>
    </source>
</evidence>
<dbReference type="InterPro" id="IPR002579">
    <property type="entry name" value="Met_Sox_Rdtase_MsrB_dom"/>
</dbReference>
<dbReference type="SUPFAM" id="SSF55068">
    <property type="entry name" value="Peptide methionine sulfoxide reductase"/>
    <property type="match status" value="1"/>
</dbReference>
<feature type="active site" evidence="7">
    <location>
        <position position="40"/>
    </location>
</feature>
<dbReference type="PANTHER" id="PTHR43774">
    <property type="entry name" value="PEPTIDE METHIONINE SULFOXIDE REDUCTASE"/>
    <property type="match status" value="1"/>
</dbReference>
<evidence type="ECO:0000256" key="6">
    <source>
        <dbReference type="ARBA" id="ARBA00048782"/>
    </source>
</evidence>
<gene>
    <name evidence="7" type="primary">msrA</name>
    <name evidence="11" type="ORF">DEU29_105116</name>
</gene>
<comment type="function">
    <text evidence="3 7">Has an important function as a repair enzyme for proteins that have been inactivated by oxidation. Catalyzes the reversible oxidation-reduction of methionine sulfoxide in proteins to methionine.</text>
</comment>
<keyword evidence="2" id="KW-0511">Multifunctional enzyme</keyword>
<dbReference type="InterPro" id="IPR002569">
    <property type="entry name" value="Met_Sox_Rdtase_MsrA_dom"/>
</dbReference>
<evidence type="ECO:0000256" key="4">
    <source>
        <dbReference type="ARBA" id="ARBA00047806"/>
    </source>
</evidence>
<dbReference type="GO" id="GO:0033744">
    <property type="term" value="F:L-methionine:thioredoxin-disulfide S-oxidoreductase activity"/>
    <property type="evidence" value="ECO:0007669"/>
    <property type="project" value="RHEA"/>
</dbReference>
<sequence length="378" mass="43504">MRYHVTLGACLLFFSSFSMAQNSATEKQQNEQVATLAGGCFWCVEEAFEQLNGVREVVSGYAGGTEKDPTYKQVSGGQTGHTEAAQIYYNPNIISYAGILQKFWRIMDPTDADGQFVDRGKQYRPEIFVHNEQQRRIAEQSKQWLIENGPFEDPIVVPITEFTNFYRAEEYHQDYYDKNPIRYKVYTYNSGRYDFVEKHWGDTSDIDYQQFTNANPGGEDTASSQSASDKPWVNFNKPATQQLRELLTPIQYAVTQEDETEPAFDNRYWDNKEPGLYVDIVSGEPLFSSKHKYKSGTGWPSFTQPITSNAVVEKEDNSWFYTRTEIRSRYADSHLGHVFEDGPQPTGLRYCMNSAALEFIPLAEMKQRGYGEYIKYVE</sequence>
<protein>
    <recommendedName>
        <fullName evidence="7">Peptide methionine sulfoxide reductase MsrA</fullName>
        <shortName evidence="7">Protein-methionine-S-oxide reductase</shortName>
        <ecNumber evidence="7">1.8.4.11</ecNumber>
    </recommendedName>
    <alternativeName>
        <fullName evidence="7">Peptide-methionine (S)-S-oxide reductase</fullName>
        <shortName evidence="7">Peptide Met(O) reductase</shortName>
    </alternativeName>
</protein>
<evidence type="ECO:0000313" key="11">
    <source>
        <dbReference type="EMBL" id="TDP38264.1"/>
    </source>
</evidence>
<proteinExistence type="inferred from homology"/>
<dbReference type="EC" id="1.8.4.11" evidence="7"/>
<dbReference type="FunFam" id="2.170.150.20:FF:000003">
    <property type="entry name" value="Peptide methionine sulfoxide reductase MsrB"/>
    <property type="match status" value="1"/>
</dbReference>
<name>A0A4R6PIQ7_9GAMM</name>
<organism evidence="11 12">
    <name type="scientific">Idiomarina aquatica</name>
    <dbReference type="NCBI Taxonomy" id="1327752"/>
    <lineage>
        <taxon>Bacteria</taxon>
        <taxon>Pseudomonadati</taxon>
        <taxon>Pseudomonadota</taxon>
        <taxon>Gammaproteobacteria</taxon>
        <taxon>Alteromonadales</taxon>
        <taxon>Idiomarinaceae</taxon>
        <taxon>Idiomarina</taxon>
    </lineage>
</organism>
<evidence type="ECO:0000256" key="7">
    <source>
        <dbReference type="HAMAP-Rule" id="MF_01401"/>
    </source>
</evidence>
<dbReference type="InterPro" id="IPR036509">
    <property type="entry name" value="Met_Sox_Rdtase_MsrA_sf"/>
</dbReference>
<dbReference type="NCBIfam" id="TIGR00357">
    <property type="entry name" value="peptide-methionine (R)-S-oxide reductase MsrB"/>
    <property type="match status" value="1"/>
</dbReference>
<comment type="similarity">
    <text evidence="7">Belongs to the MsrA Met sulfoxide reductase family.</text>
</comment>
<keyword evidence="12" id="KW-1185">Reference proteome</keyword>
<dbReference type="InterPro" id="IPR011057">
    <property type="entry name" value="Mss4-like_sf"/>
</dbReference>
<evidence type="ECO:0000256" key="3">
    <source>
        <dbReference type="ARBA" id="ARBA00024679"/>
    </source>
</evidence>
<dbReference type="Gene3D" id="2.170.150.20">
    <property type="entry name" value="Peptide methionine sulfoxide reductase"/>
    <property type="match status" value="1"/>
</dbReference>
<comment type="catalytic activity">
    <reaction evidence="4 7">
        <text>L-methionyl-[protein] + [thioredoxin]-disulfide + H2O = L-methionyl-(S)-S-oxide-[protein] + [thioredoxin]-dithiol</text>
        <dbReference type="Rhea" id="RHEA:14217"/>
        <dbReference type="Rhea" id="RHEA-COMP:10698"/>
        <dbReference type="Rhea" id="RHEA-COMP:10700"/>
        <dbReference type="Rhea" id="RHEA-COMP:12313"/>
        <dbReference type="Rhea" id="RHEA-COMP:12315"/>
        <dbReference type="ChEBI" id="CHEBI:15377"/>
        <dbReference type="ChEBI" id="CHEBI:16044"/>
        <dbReference type="ChEBI" id="CHEBI:29950"/>
        <dbReference type="ChEBI" id="CHEBI:44120"/>
        <dbReference type="ChEBI" id="CHEBI:50058"/>
        <dbReference type="EC" id="1.8.4.11"/>
    </reaction>
</comment>
<feature type="domain" description="MsrB" evidence="10">
    <location>
        <begin position="240"/>
        <end position="362"/>
    </location>
</feature>
<dbReference type="GO" id="GO:0033743">
    <property type="term" value="F:peptide-methionine (R)-S-oxide reductase activity"/>
    <property type="evidence" value="ECO:0007669"/>
    <property type="project" value="UniProtKB-EC"/>
</dbReference>
<dbReference type="Pfam" id="PF01625">
    <property type="entry name" value="PMSR"/>
    <property type="match status" value="1"/>
</dbReference>
<dbReference type="SUPFAM" id="SSF51316">
    <property type="entry name" value="Mss4-like"/>
    <property type="match status" value="1"/>
</dbReference>
<dbReference type="OrthoDB" id="4174719at2"/>
<evidence type="ECO:0000256" key="5">
    <source>
        <dbReference type="ARBA" id="ARBA00048488"/>
    </source>
</evidence>
<reference evidence="11 12" key="1">
    <citation type="submission" date="2019-03" db="EMBL/GenBank/DDBJ databases">
        <title>Freshwater and sediment microbial communities from various areas in North America, analyzing microbe dynamics in response to fracking.</title>
        <authorList>
            <person name="Lamendella R."/>
        </authorList>
    </citation>
    <scope>NUCLEOTIDE SEQUENCE [LARGE SCALE GENOMIC DNA]</scope>
    <source>
        <strain evidence="11 12">18_TX</strain>
    </source>
</reference>
<dbReference type="Pfam" id="PF01641">
    <property type="entry name" value="SelR"/>
    <property type="match status" value="1"/>
</dbReference>
<dbReference type="GO" id="GO:0008113">
    <property type="term" value="F:peptide-methionine (S)-S-oxide reductase activity"/>
    <property type="evidence" value="ECO:0007669"/>
    <property type="project" value="UniProtKB-UniRule"/>
</dbReference>
<dbReference type="AlphaFoldDB" id="A0A4R6PIQ7"/>
<feature type="region of interest" description="Disordered" evidence="8">
    <location>
        <begin position="211"/>
        <end position="232"/>
    </location>
</feature>
<feature type="signal peptide" evidence="9">
    <location>
        <begin position="1"/>
        <end position="20"/>
    </location>
</feature>
<dbReference type="Proteomes" id="UP000295531">
    <property type="component" value="Unassembled WGS sequence"/>
</dbReference>
<keyword evidence="1 7" id="KW-0560">Oxidoreductase</keyword>
<comment type="catalytic activity">
    <reaction evidence="5">
        <text>L-methionyl-[protein] + [thioredoxin]-disulfide + H2O = L-methionyl-(R)-S-oxide-[protein] + [thioredoxin]-dithiol</text>
        <dbReference type="Rhea" id="RHEA:24164"/>
        <dbReference type="Rhea" id="RHEA-COMP:10698"/>
        <dbReference type="Rhea" id="RHEA-COMP:10700"/>
        <dbReference type="Rhea" id="RHEA-COMP:12313"/>
        <dbReference type="Rhea" id="RHEA-COMP:12314"/>
        <dbReference type="ChEBI" id="CHEBI:15377"/>
        <dbReference type="ChEBI" id="CHEBI:16044"/>
        <dbReference type="ChEBI" id="CHEBI:29950"/>
        <dbReference type="ChEBI" id="CHEBI:45764"/>
        <dbReference type="ChEBI" id="CHEBI:50058"/>
        <dbReference type="EC" id="1.8.4.12"/>
    </reaction>
</comment>
<feature type="chain" id="PRO_5020804267" description="Peptide methionine sulfoxide reductase MsrA" evidence="9">
    <location>
        <begin position="21"/>
        <end position="378"/>
    </location>
</feature>